<dbReference type="PANTHER" id="PTHR35936">
    <property type="entry name" value="MEMBRANE-BOUND LYTIC MUREIN TRANSGLYCOSYLASE F"/>
    <property type="match status" value="1"/>
</dbReference>
<dbReference type="Gene3D" id="3.40.190.10">
    <property type="entry name" value="Periplasmic binding protein-like II"/>
    <property type="match status" value="2"/>
</dbReference>
<dbReference type="AlphaFoldDB" id="A0A7J0BYL1"/>
<dbReference type="CDD" id="cd13704">
    <property type="entry name" value="PBP2_HisK"/>
    <property type="match status" value="1"/>
</dbReference>
<proteinExistence type="predicted"/>
<dbReference type="InterPro" id="IPR001638">
    <property type="entry name" value="Solute-binding_3/MltF_N"/>
</dbReference>
<feature type="domain" description="CMP/dCMP-type deaminase" evidence="3">
    <location>
        <begin position="262"/>
        <end position="388"/>
    </location>
</feature>
<dbReference type="Gene3D" id="3.40.140.10">
    <property type="entry name" value="Cytidine Deaminase, domain 2"/>
    <property type="match status" value="1"/>
</dbReference>
<sequence>MMFRTITTQGVAAVLFWVYLLAAGMAVYSAPAQAQPPLRVVYGFDREYPPFSFEEAQGKPVGFDVDLIQAVLKDENVQITMRPLTWDKVQVELSAGTIQVTSGMAKTKQRLLLYRFADRPSMPMQVKLFTKPAARVGNITLLRGQTVSVEKGSYQQRVLEEFGGLNIKLYDSKVEALKALERDEVIAYGGPAQTAYYYIDRLKLGPISAVGTPLVVADTYFAVNRDAERLLEMVNKGMLRVMQSGEYDRIYRKWFVPTFYVEEYQKMFEAARNAAINAYSPYSKTPVGAAVMTRSGRIVTGCNVENAQFNESITAIRTAVLKAVSEGEYEFRAVVAVAPDGSVQAPSAADRQFLFEFGRGILCAVEPEKGRVEMSMVSELLPYPYASRPESYQY</sequence>
<comment type="subunit">
    <text evidence="1">Homodimer.</text>
</comment>
<dbReference type="InterPro" id="IPR013171">
    <property type="entry name" value="Cyd/dCyd_deaminase_Zn-bd"/>
</dbReference>
<dbReference type="GO" id="GO:0004126">
    <property type="term" value="F:cytidine deaminase activity"/>
    <property type="evidence" value="ECO:0007669"/>
    <property type="project" value="InterPro"/>
</dbReference>
<dbReference type="PROSITE" id="PS51747">
    <property type="entry name" value="CYT_DCMP_DEAMINASES_2"/>
    <property type="match status" value="1"/>
</dbReference>
<protein>
    <recommendedName>
        <fullName evidence="3">CMP/dCMP-type deaminase domain-containing protein</fullName>
    </recommendedName>
</protein>
<dbReference type="SUPFAM" id="SSF53927">
    <property type="entry name" value="Cytidine deaminase-like"/>
    <property type="match status" value="1"/>
</dbReference>
<evidence type="ECO:0000256" key="2">
    <source>
        <dbReference type="ARBA" id="ARBA00022729"/>
    </source>
</evidence>
<dbReference type="InterPro" id="IPR016193">
    <property type="entry name" value="Cytidine_deaminase-like"/>
</dbReference>
<dbReference type="EMBL" id="BLVP01000036">
    <property type="protein sequence ID" value="GFM38241.1"/>
    <property type="molecule type" value="Genomic_DNA"/>
</dbReference>
<dbReference type="CDD" id="cd01283">
    <property type="entry name" value="cytidine_deaminase"/>
    <property type="match status" value="1"/>
</dbReference>
<dbReference type="SMART" id="SM00062">
    <property type="entry name" value="PBPb"/>
    <property type="match status" value="1"/>
</dbReference>
<evidence type="ECO:0000313" key="4">
    <source>
        <dbReference type="EMBL" id="GFM38241.1"/>
    </source>
</evidence>
<keyword evidence="2" id="KW-0732">Signal</keyword>
<accession>A0A7J0BYL1</accession>
<evidence type="ECO:0000313" key="5">
    <source>
        <dbReference type="Proteomes" id="UP000503820"/>
    </source>
</evidence>
<keyword evidence="5" id="KW-1185">Reference proteome</keyword>
<dbReference type="GO" id="GO:0008270">
    <property type="term" value="F:zinc ion binding"/>
    <property type="evidence" value="ECO:0007669"/>
    <property type="project" value="InterPro"/>
</dbReference>
<dbReference type="Pfam" id="PF08211">
    <property type="entry name" value="dCMP_cyt_deam_2"/>
    <property type="match status" value="1"/>
</dbReference>
<dbReference type="SUPFAM" id="SSF53850">
    <property type="entry name" value="Periplasmic binding protein-like II"/>
    <property type="match status" value="1"/>
</dbReference>
<dbReference type="RefSeq" id="WP_174410867.1">
    <property type="nucleotide sequence ID" value="NZ_BLVP01000036.1"/>
</dbReference>
<dbReference type="NCBIfam" id="NF004064">
    <property type="entry name" value="PRK05578.1"/>
    <property type="match status" value="1"/>
</dbReference>
<evidence type="ECO:0000259" key="3">
    <source>
        <dbReference type="PROSITE" id="PS51747"/>
    </source>
</evidence>
<dbReference type="PANTHER" id="PTHR35936:SF17">
    <property type="entry name" value="ARGININE-BINDING EXTRACELLULAR PROTEIN ARTP"/>
    <property type="match status" value="1"/>
</dbReference>
<dbReference type="Pfam" id="PF00497">
    <property type="entry name" value="SBP_bac_3"/>
    <property type="match status" value="1"/>
</dbReference>
<organism evidence="4 5">
    <name type="scientific">Desulfovibrio psychrotolerans</name>
    <dbReference type="NCBI Taxonomy" id="415242"/>
    <lineage>
        <taxon>Bacteria</taxon>
        <taxon>Pseudomonadati</taxon>
        <taxon>Thermodesulfobacteriota</taxon>
        <taxon>Desulfovibrionia</taxon>
        <taxon>Desulfovibrionales</taxon>
        <taxon>Desulfovibrionaceae</taxon>
        <taxon>Desulfovibrio</taxon>
    </lineage>
</organism>
<comment type="caution">
    <text evidence="4">The sequence shown here is derived from an EMBL/GenBank/DDBJ whole genome shotgun (WGS) entry which is preliminary data.</text>
</comment>
<evidence type="ECO:0000256" key="1">
    <source>
        <dbReference type="ARBA" id="ARBA00011738"/>
    </source>
</evidence>
<dbReference type="InterPro" id="IPR002125">
    <property type="entry name" value="CMP_dCMP_dom"/>
</dbReference>
<dbReference type="Proteomes" id="UP000503820">
    <property type="component" value="Unassembled WGS sequence"/>
</dbReference>
<gene>
    <name evidence="4" type="ORF">DSM19430T_29250</name>
</gene>
<name>A0A7J0BYL1_9BACT</name>
<reference evidence="4 5" key="1">
    <citation type="submission" date="2020-05" db="EMBL/GenBank/DDBJ databases">
        <title>Draft genome sequence of Desulfovibrio psychrotolerans JS1T.</title>
        <authorList>
            <person name="Ueno A."/>
            <person name="Tamazawa S."/>
            <person name="Tamamura S."/>
            <person name="Murakami T."/>
            <person name="Kiyama T."/>
            <person name="Inomata H."/>
            <person name="Amano Y."/>
            <person name="Miyakawa K."/>
            <person name="Tamaki H."/>
            <person name="Naganuma T."/>
            <person name="Kaneko K."/>
        </authorList>
    </citation>
    <scope>NUCLEOTIDE SEQUENCE [LARGE SCALE GENOMIC DNA]</scope>
    <source>
        <strain evidence="4 5">JS1</strain>
    </source>
</reference>